<dbReference type="GO" id="GO:0003723">
    <property type="term" value="F:RNA binding"/>
    <property type="evidence" value="ECO:0007669"/>
    <property type="project" value="InterPro"/>
</dbReference>
<evidence type="ECO:0000313" key="6">
    <source>
        <dbReference type="EMBL" id="PWU90262.1"/>
    </source>
</evidence>
<dbReference type="InterPro" id="IPR029026">
    <property type="entry name" value="tRNA_m1G_MTases_N"/>
</dbReference>
<dbReference type="GO" id="GO:0005829">
    <property type="term" value="C:cytosol"/>
    <property type="evidence" value="ECO:0007669"/>
    <property type="project" value="TreeGrafter"/>
</dbReference>
<dbReference type="GO" id="GO:0002128">
    <property type="term" value="P:tRNA nucleoside ribose methylation"/>
    <property type="evidence" value="ECO:0007669"/>
    <property type="project" value="TreeGrafter"/>
</dbReference>
<dbReference type="Gene3D" id="3.40.1280.10">
    <property type="match status" value="1"/>
</dbReference>
<accession>A0A2V2V404</accession>
<dbReference type="AlphaFoldDB" id="A0A2V2V404"/>
<dbReference type="VEuPathDB" id="TriTrypDB:C3747_101g42"/>
<keyword evidence="2" id="KW-0489">Methyltransferase</keyword>
<dbReference type="VEuPathDB" id="TriTrypDB:ECC02_005047"/>
<dbReference type="PANTHER" id="PTHR42786:SF6">
    <property type="entry name" value="TRNA_RRNA METHYLTRANSFERASE SPOU TYPE DOMAIN-CONTAINING PROTEIN"/>
    <property type="match status" value="1"/>
</dbReference>
<gene>
    <name evidence="6" type="ORF">C4B63_52g69</name>
</gene>
<evidence type="ECO:0000256" key="4">
    <source>
        <dbReference type="ARBA" id="ARBA00022691"/>
    </source>
</evidence>
<dbReference type="VEuPathDB" id="TriTrypDB:BCY84_20293"/>
<dbReference type="VEuPathDB" id="TriTrypDB:TCDM_05382"/>
<dbReference type="PANTHER" id="PTHR42786">
    <property type="entry name" value="TRNA/RRNA METHYLTRANSFERASE"/>
    <property type="match status" value="1"/>
</dbReference>
<dbReference type="Pfam" id="PF00588">
    <property type="entry name" value="SpoU_methylase"/>
    <property type="match status" value="1"/>
</dbReference>
<dbReference type="CDD" id="cd18098">
    <property type="entry name" value="SpoU-like"/>
    <property type="match status" value="1"/>
</dbReference>
<dbReference type="InterPro" id="IPR004384">
    <property type="entry name" value="RNA_MeTrfase_TrmJ/LasT"/>
</dbReference>
<evidence type="ECO:0000256" key="1">
    <source>
        <dbReference type="ARBA" id="ARBA00007228"/>
    </source>
</evidence>
<dbReference type="InterPro" id="IPR001537">
    <property type="entry name" value="SpoU_MeTrfase"/>
</dbReference>
<reference evidence="6 7" key="1">
    <citation type="journal article" date="2018" name="Microb. Genom.">
        <title>Expanding an expanded genome: long-read sequencing of Trypanosoma cruzi.</title>
        <authorList>
            <person name="Berna L."/>
            <person name="Rodriguez M."/>
            <person name="Chiribao M.L."/>
            <person name="Parodi-Talice A."/>
            <person name="Pita S."/>
            <person name="Rijo G."/>
            <person name="Alvarez-Valin F."/>
            <person name="Robello C."/>
        </authorList>
    </citation>
    <scope>NUCLEOTIDE SEQUENCE [LARGE SCALE GENOMIC DNA]</scope>
    <source>
        <strain evidence="6 7">Dm28c</strain>
    </source>
</reference>
<dbReference type="VEuPathDB" id="TriTrypDB:Tc_MARK_8134"/>
<dbReference type="EMBL" id="PRFA01000052">
    <property type="protein sequence ID" value="PWU90262.1"/>
    <property type="molecule type" value="Genomic_DNA"/>
</dbReference>
<evidence type="ECO:0000256" key="2">
    <source>
        <dbReference type="ARBA" id="ARBA00022603"/>
    </source>
</evidence>
<dbReference type="VEuPathDB" id="TriTrypDB:TcCLB.511245.79"/>
<dbReference type="VEuPathDB" id="TriTrypDB:TcCL_NonESM03601"/>
<feature type="domain" description="tRNA/rRNA methyltransferase SpoU type" evidence="5">
    <location>
        <begin position="170"/>
        <end position="330"/>
    </location>
</feature>
<comment type="caution">
    <text evidence="6">The sequence shown here is derived from an EMBL/GenBank/DDBJ whole genome shotgun (WGS) entry which is preliminary data.</text>
</comment>
<dbReference type="VEuPathDB" id="TriTrypDB:TcCLB.506661.80"/>
<proteinExistence type="inferred from homology"/>
<dbReference type="VEuPathDB" id="TriTrypDB:TcBrA4_0133720"/>
<dbReference type="OrthoDB" id="262525at2759"/>
<dbReference type="InterPro" id="IPR029028">
    <property type="entry name" value="Alpha/beta_knot_MTases"/>
</dbReference>
<dbReference type="GO" id="GO:0008173">
    <property type="term" value="F:RNA methyltransferase activity"/>
    <property type="evidence" value="ECO:0007669"/>
    <property type="project" value="InterPro"/>
</dbReference>
<keyword evidence="4" id="KW-0949">S-adenosyl-L-methionine</keyword>
<dbReference type="VEuPathDB" id="TriTrypDB:TcG_05009"/>
<dbReference type="VEuPathDB" id="TriTrypDB:C4B63_52g69"/>
<comment type="similarity">
    <text evidence="1">Belongs to the class IV-like SAM-binding methyltransferase superfamily. RNA methyltransferase TrmH family.</text>
</comment>
<protein>
    <recommendedName>
        <fullName evidence="5">tRNA/rRNA methyltransferase SpoU type domain-containing protein</fullName>
    </recommendedName>
</protein>
<evidence type="ECO:0000259" key="5">
    <source>
        <dbReference type="Pfam" id="PF00588"/>
    </source>
</evidence>
<evidence type="ECO:0000313" key="7">
    <source>
        <dbReference type="Proteomes" id="UP000246121"/>
    </source>
</evidence>
<dbReference type="Proteomes" id="UP000246121">
    <property type="component" value="Unassembled WGS sequence"/>
</dbReference>
<name>A0A2V2V404_TRYCR</name>
<organism evidence="6 7">
    <name type="scientific">Trypanosoma cruzi</name>
    <dbReference type="NCBI Taxonomy" id="5693"/>
    <lineage>
        <taxon>Eukaryota</taxon>
        <taxon>Discoba</taxon>
        <taxon>Euglenozoa</taxon>
        <taxon>Kinetoplastea</taxon>
        <taxon>Metakinetoplastina</taxon>
        <taxon>Trypanosomatida</taxon>
        <taxon>Trypanosomatidae</taxon>
        <taxon>Trypanosoma</taxon>
        <taxon>Schizotrypanum</taxon>
    </lineage>
</organism>
<evidence type="ECO:0000256" key="3">
    <source>
        <dbReference type="ARBA" id="ARBA00022679"/>
    </source>
</evidence>
<sequence length="392" mass="41754">MGRQWGMKTAWAKSFFVPEFIAADAVHDVVDAVQFEEEGGKGRSSRASRALRVNNKGSLSKGAVAASWRCTRCGSVLRVPTNAHTGRLSFFILAEHLEGVSSSGTAPITGVEPCRVGLIRYAPNNDPHSRVSGEEGRKALDALQQLLFGESTEDSGKVNNGGSGEFPVRVFVAIENPKTPANLGGILRAIGCFGYSGLIFSGTRLLAALKHRPVTDTQAAGFSSPYVAIPDITNLFEVLEGATSFEAVVVAVDMIGGATPLPLYRHPCLHALDGGARKRSQCTLPNLVVYLFGPEDGTIRQEVLARCHSAVFLPTQGSLNLAAAVNVVLYDRCAAQWRLTAFDDDVTAKAAVAASRDAAARCLRSRNANNRTSWCDPHSVAVAVSSSQSEKK</sequence>
<dbReference type="VEuPathDB" id="TriTrypDB:TCSYLVIO_010459"/>
<dbReference type="SUPFAM" id="SSF75217">
    <property type="entry name" value="alpha/beta knot"/>
    <property type="match status" value="1"/>
</dbReference>
<keyword evidence="3" id="KW-0808">Transferase</keyword>